<feature type="transmembrane region" description="Helical" evidence="5">
    <location>
        <begin position="46"/>
        <end position="63"/>
    </location>
</feature>
<organism evidence="7 8">
    <name type="scientific">Saccharothrix variisporea</name>
    <dbReference type="NCBI Taxonomy" id="543527"/>
    <lineage>
        <taxon>Bacteria</taxon>
        <taxon>Bacillati</taxon>
        <taxon>Actinomycetota</taxon>
        <taxon>Actinomycetes</taxon>
        <taxon>Pseudonocardiales</taxon>
        <taxon>Pseudonocardiaceae</taxon>
        <taxon>Saccharothrix</taxon>
    </lineage>
</organism>
<feature type="transmembrane region" description="Helical" evidence="5">
    <location>
        <begin position="333"/>
        <end position="364"/>
    </location>
</feature>
<dbReference type="EMBL" id="RBXR01000001">
    <property type="protein sequence ID" value="RKT71447.1"/>
    <property type="molecule type" value="Genomic_DNA"/>
</dbReference>
<dbReference type="PRINTS" id="PR01035">
    <property type="entry name" value="TCRTETA"/>
</dbReference>
<reference evidence="7 8" key="1">
    <citation type="submission" date="2018-10" db="EMBL/GenBank/DDBJ databases">
        <title>Sequencing the genomes of 1000 actinobacteria strains.</title>
        <authorList>
            <person name="Klenk H.-P."/>
        </authorList>
    </citation>
    <scope>NUCLEOTIDE SEQUENCE [LARGE SCALE GENOMIC DNA]</scope>
    <source>
        <strain evidence="7 8">DSM 43911</strain>
    </source>
</reference>
<dbReference type="PROSITE" id="PS50850">
    <property type="entry name" value="MFS"/>
    <property type="match status" value="1"/>
</dbReference>
<evidence type="ECO:0000313" key="7">
    <source>
        <dbReference type="EMBL" id="RKT71447.1"/>
    </source>
</evidence>
<feature type="transmembrane region" description="Helical" evidence="5">
    <location>
        <begin position="75"/>
        <end position="94"/>
    </location>
</feature>
<evidence type="ECO:0000259" key="6">
    <source>
        <dbReference type="PROSITE" id="PS50850"/>
    </source>
</evidence>
<feature type="transmembrane region" description="Helical" evidence="5">
    <location>
        <begin position="265"/>
        <end position="282"/>
    </location>
</feature>
<dbReference type="Gene3D" id="1.20.1720.10">
    <property type="entry name" value="Multidrug resistance protein D"/>
    <property type="match status" value="1"/>
</dbReference>
<dbReference type="InterPro" id="IPR001958">
    <property type="entry name" value="Tet-R_TetA/multi-R_MdtG-like"/>
</dbReference>
<proteinExistence type="predicted"/>
<dbReference type="Proteomes" id="UP000272729">
    <property type="component" value="Unassembled WGS sequence"/>
</dbReference>
<dbReference type="RefSeq" id="WP_121223771.1">
    <property type="nucleotide sequence ID" value="NZ_JBIUBA010000001.1"/>
</dbReference>
<feature type="transmembrane region" description="Helical" evidence="5">
    <location>
        <begin position="203"/>
        <end position="226"/>
    </location>
</feature>
<feature type="transmembrane region" description="Helical" evidence="5">
    <location>
        <begin position="165"/>
        <end position="183"/>
    </location>
</feature>
<dbReference type="InterPro" id="IPR020846">
    <property type="entry name" value="MFS_dom"/>
</dbReference>
<keyword evidence="2 5" id="KW-0812">Transmembrane</keyword>
<keyword evidence="4 5" id="KW-0472">Membrane</keyword>
<protein>
    <submittedName>
        <fullName evidence="7">Putative MFS family arabinose efflux permease</fullName>
    </submittedName>
</protein>
<comment type="caution">
    <text evidence="7">The sequence shown here is derived from an EMBL/GenBank/DDBJ whole genome shotgun (WGS) entry which is preliminary data.</text>
</comment>
<evidence type="ECO:0000256" key="3">
    <source>
        <dbReference type="ARBA" id="ARBA00022989"/>
    </source>
</evidence>
<feature type="transmembrane region" description="Helical" evidence="5">
    <location>
        <begin position="100"/>
        <end position="121"/>
    </location>
</feature>
<dbReference type="GO" id="GO:0005886">
    <property type="term" value="C:plasma membrane"/>
    <property type="evidence" value="ECO:0007669"/>
    <property type="project" value="UniProtKB-SubCell"/>
</dbReference>
<evidence type="ECO:0000313" key="8">
    <source>
        <dbReference type="Proteomes" id="UP000272729"/>
    </source>
</evidence>
<dbReference type="SUPFAM" id="SSF103473">
    <property type="entry name" value="MFS general substrate transporter"/>
    <property type="match status" value="1"/>
</dbReference>
<feature type="domain" description="Major facilitator superfamily (MFS) profile" evidence="6">
    <location>
        <begin position="9"/>
        <end position="376"/>
    </location>
</feature>
<comment type="subcellular location">
    <subcellularLocation>
        <location evidence="1">Cell membrane</location>
        <topology evidence="1">Multi-pass membrane protein</topology>
    </subcellularLocation>
</comment>
<dbReference type="InterPro" id="IPR011701">
    <property type="entry name" value="MFS"/>
</dbReference>
<evidence type="ECO:0000256" key="1">
    <source>
        <dbReference type="ARBA" id="ARBA00004651"/>
    </source>
</evidence>
<dbReference type="PANTHER" id="PTHR42718">
    <property type="entry name" value="MAJOR FACILITATOR SUPERFAMILY MULTIDRUG TRANSPORTER MFSC"/>
    <property type="match status" value="1"/>
</dbReference>
<dbReference type="PANTHER" id="PTHR42718:SF39">
    <property type="entry name" value="ACTINORHODIN TRANSPORTER-RELATED"/>
    <property type="match status" value="1"/>
</dbReference>
<sequence>METKYRWAGLAALLTAEAMNLLDATITQVAAPVVHADLPGPDSDVQWFAVAFTLPFALLLVAGGRLGDVHGRRRVFRLGIAVFTLASLGCAAAWSADALIAWRVVQGASAALVVPQTLGLIRAMFSGGERARALGAIGPVMGLAAVGGPVLGGLVTAAWSWRAAFLVNVPLGLAVLAAVPWLVEDRVDGRPAPVLRLAVRSRFLAALGCVAAFFAVVAGLPLVVVLGLDTDVLTAAVALLPWSGGLALASWAAGAWLVPRFGTRVVGWGLGVLTAGLVLVAAGPLPVALALCGLGAGAFTAPFFTAALDLVGPAEVGAASGLINTAQQLGGSLGVVVLGGVFFATGTGWACAAAVGFVLCAGALGRVLTRPFGGTG</sequence>
<evidence type="ECO:0000256" key="4">
    <source>
        <dbReference type="ARBA" id="ARBA00023136"/>
    </source>
</evidence>
<evidence type="ECO:0000256" key="2">
    <source>
        <dbReference type="ARBA" id="ARBA00022692"/>
    </source>
</evidence>
<name>A0A495XBS4_9PSEU</name>
<dbReference type="Pfam" id="PF07690">
    <property type="entry name" value="MFS_1"/>
    <property type="match status" value="1"/>
</dbReference>
<dbReference type="AlphaFoldDB" id="A0A495XBS4"/>
<dbReference type="OrthoDB" id="4532109at2"/>
<accession>A0A495XBS4</accession>
<feature type="transmembrane region" description="Helical" evidence="5">
    <location>
        <begin position="232"/>
        <end position="258"/>
    </location>
</feature>
<evidence type="ECO:0000256" key="5">
    <source>
        <dbReference type="SAM" id="Phobius"/>
    </source>
</evidence>
<keyword evidence="3 5" id="KW-1133">Transmembrane helix</keyword>
<keyword evidence="8" id="KW-1185">Reference proteome</keyword>
<gene>
    <name evidence="7" type="ORF">DFJ66_4736</name>
</gene>
<dbReference type="GO" id="GO:0022857">
    <property type="term" value="F:transmembrane transporter activity"/>
    <property type="evidence" value="ECO:0007669"/>
    <property type="project" value="InterPro"/>
</dbReference>
<dbReference type="CDD" id="cd17321">
    <property type="entry name" value="MFS_MMR_MDR_like"/>
    <property type="match status" value="1"/>
</dbReference>
<feature type="transmembrane region" description="Helical" evidence="5">
    <location>
        <begin position="133"/>
        <end position="159"/>
    </location>
</feature>
<dbReference type="InterPro" id="IPR036259">
    <property type="entry name" value="MFS_trans_sf"/>
</dbReference>